<dbReference type="Proteomes" id="UP000494106">
    <property type="component" value="Unassembled WGS sequence"/>
</dbReference>
<dbReference type="EMBL" id="CADEBC010000533">
    <property type="protein sequence ID" value="CAB3248295.1"/>
    <property type="molecule type" value="Genomic_DNA"/>
</dbReference>
<dbReference type="Pfam" id="PF12259">
    <property type="entry name" value="Baculo_F"/>
    <property type="match status" value="1"/>
</dbReference>
<keyword evidence="3" id="KW-1185">Reference proteome</keyword>
<feature type="region of interest" description="Disordered" evidence="1">
    <location>
        <begin position="98"/>
        <end position="139"/>
    </location>
</feature>
<comment type="caution">
    <text evidence="2">The sequence shown here is derived from an EMBL/GenBank/DDBJ whole genome shotgun (WGS) entry which is preliminary data.</text>
</comment>
<name>A0A8S1ANM7_ARCPL</name>
<evidence type="ECO:0000313" key="3">
    <source>
        <dbReference type="Proteomes" id="UP000494106"/>
    </source>
</evidence>
<organism evidence="2 3">
    <name type="scientific">Arctia plantaginis</name>
    <name type="common">Wood tiger moth</name>
    <name type="synonym">Phalaena plantaginis</name>
    <dbReference type="NCBI Taxonomy" id="874455"/>
    <lineage>
        <taxon>Eukaryota</taxon>
        <taxon>Metazoa</taxon>
        <taxon>Ecdysozoa</taxon>
        <taxon>Arthropoda</taxon>
        <taxon>Hexapoda</taxon>
        <taxon>Insecta</taxon>
        <taxon>Pterygota</taxon>
        <taxon>Neoptera</taxon>
        <taxon>Endopterygota</taxon>
        <taxon>Lepidoptera</taxon>
        <taxon>Glossata</taxon>
        <taxon>Ditrysia</taxon>
        <taxon>Noctuoidea</taxon>
        <taxon>Erebidae</taxon>
        <taxon>Arctiinae</taxon>
        <taxon>Arctia</taxon>
    </lineage>
</organism>
<feature type="compositionally biased region" description="Polar residues" evidence="1">
    <location>
        <begin position="110"/>
        <end position="127"/>
    </location>
</feature>
<evidence type="ECO:0000313" key="2">
    <source>
        <dbReference type="EMBL" id="CAB3248295.1"/>
    </source>
</evidence>
<accession>A0A8S1ANM7</accession>
<evidence type="ECO:0000256" key="1">
    <source>
        <dbReference type="SAM" id="MobiDB-lite"/>
    </source>
</evidence>
<proteinExistence type="predicted"/>
<dbReference type="InterPro" id="IPR022048">
    <property type="entry name" value="Envelope_fusion-like"/>
</dbReference>
<protein>
    <submittedName>
        <fullName evidence="2">Uncharacterized protein</fullName>
    </submittedName>
</protein>
<dbReference type="OrthoDB" id="7423265at2759"/>
<gene>
    <name evidence="2" type="ORF">APLA_LOCUS11641</name>
</gene>
<feature type="compositionally biased region" description="Low complexity" evidence="1">
    <location>
        <begin position="128"/>
        <end position="139"/>
    </location>
</feature>
<reference evidence="2 3" key="1">
    <citation type="submission" date="2020-04" db="EMBL/GenBank/DDBJ databases">
        <authorList>
            <person name="Wallbank WR R."/>
            <person name="Pardo Diaz C."/>
            <person name="Kozak K."/>
            <person name="Martin S."/>
            <person name="Jiggins C."/>
            <person name="Moest M."/>
            <person name="Warren A I."/>
            <person name="Byers J.R.P. K."/>
            <person name="Montejo-Kovacevich G."/>
            <person name="Yen C E."/>
        </authorList>
    </citation>
    <scope>NUCLEOTIDE SEQUENCE [LARGE SCALE GENOMIC DNA]</scope>
</reference>
<dbReference type="AlphaFoldDB" id="A0A8S1ANM7"/>
<sequence>MSLIEEQLRLLRELERHWANYKKDGKDRKSRPDYYKNQWDKVEELWKAIQQNRDRLSKELSPADFATAERNFEEAKAIYQLYVSSIHEGRLQQYTSTPSKFLGAGEDATRGTSPTASFSQAEDGQQRGTTGTSGSLPSTKQQGALAATSLLNHLKNIQDSLLETITNIHNGNLNIHLINPQQLQRELGIISGQLAKEVTLPIDNLQTNMAMIYHLLKVKAVITEQYLIFEIKVPLISRDSYILYNIIPIPQQNGKNMATLLPIEDHVAINIQKDSYVPIAQRDWDHCIARDSTTYLCRLKTPMYKLQSDVDFCVKDDNDPI</sequence>